<accession>A0A497EWI2</accession>
<evidence type="ECO:0000256" key="5">
    <source>
        <dbReference type="ARBA" id="ARBA00022989"/>
    </source>
</evidence>
<feature type="transmembrane region" description="Helical" evidence="7">
    <location>
        <begin position="54"/>
        <end position="70"/>
    </location>
</feature>
<dbReference type="InterPro" id="IPR000715">
    <property type="entry name" value="Glycosyl_transferase_4"/>
</dbReference>
<evidence type="ECO:0000313" key="9">
    <source>
        <dbReference type="Proteomes" id="UP000268446"/>
    </source>
</evidence>
<dbReference type="CDD" id="cd06856">
    <property type="entry name" value="GT_GPT_archaea"/>
    <property type="match status" value="1"/>
</dbReference>
<gene>
    <name evidence="8" type="ORF">DRJ20_02240</name>
</gene>
<feature type="transmembrane region" description="Helical" evidence="7">
    <location>
        <begin position="82"/>
        <end position="100"/>
    </location>
</feature>
<dbReference type="EMBL" id="QMQZ01000059">
    <property type="protein sequence ID" value="RLE51382.1"/>
    <property type="molecule type" value="Genomic_DNA"/>
</dbReference>
<keyword evidence="3" id="KW-0808">Transferase</keyword>
<evidence type="ECO:0000256" key="4">
    <source>
        <dbReference type="ARBA" id="ARBA00022692"/>
    </source>
</evidence>
<dbReference type="PANTHER" id="PTHR22926">
    <property type="entry name" value="PHOSPHO-N-ACETYLMURAMOYL-PENTAPEPTIDE-TRANSFERASE"/>
    <property type="match status" value="1"/>
</dbReference>
<keyword evidence="5 7" id="KW-1133">Transmembrane helix</keyword>
<feature type="transmembrane region" description="Helical" evidence="7">
    <location>
        <begin position="199"/>
        <end position="229"/>
    </location>
</feature>
<feature type="transmembrane region" description="Helical" evidence="7">
    <location>
        <begin position="145"/>
        <end position="164"/>
    </location>
</feature>
<feature type="transmembrane region" description="Helical" evidence="7">
    <location>
        <begin position="170"/>
        <end position="187"/>
    </location>
</feature>
<keyword evidence="6 7" id="KW-0472">Membrane</keyword>
<dbReference type="GO" id="GO:0071555">
    <property type="term" value="P:cell wall organization"/>
    <property type="evidence" value="ECO:0007669"/>
    <property type="project" value="TreeGrafter"/>
</dbReference>
<evidence type="ECO:0000313" key="8">
    <source>
        <dbReference type="EMBL" id="RLE51382.1"/>
    </source>
</evidence>
<sequence length="314" mass="33470">MPPLMKFLKNKGIIGIDVHKPDKPEVPEMGGIGIVLGLFVGVLALIHVGDYAKYLAFLTTVAVTALIGLVDDLYTLRAKVKTGLTVLAFTPLVLFALLFPSQIVLGRPELPFIGRLRLTIVYWLLLPFAIAVPANAVNMMDTYNGVMSGSCAMASLSLMISCIILGRFEAAVMSAALLGALLAFYWYNRYPARVFAGDVGSLSVGAAIGAIAVIGRVEVVCIAVLMPFIMNAFHSLTSLGGLLERREIKVRPVVVGESGVLRANFDRGAPATLANLLLRKGPATELEIIHSYHVLAAVSSILGVVTALLMGVRI</sequence>
<evidence type="ECO:0000256" key="3">
    <source>
        <dbReference type="ARBA" id="ARBA00022679"/>
    </source>
</evidence>
<dbReference type="Pfam" id="PF00953">
    <property type="entry name" value="Glycos_transf_4"/>
    <property type="match status" value="1"/>
</dbReference>
<name>A0A497EWI2_9CREN</name>
<dbReference type="GO" id="GO:0016780">
    <property type="term" value="F:phosphotransferase activity, for other substituted phosphate groups"/>
    <property type="evidence" value="ECO:0007669"/>
    <property type="project" value="InterPro"/>
</dbReference>
<evidence type="ECO:0000256" key="1">
    <source>
        <dbReference type="ARBA" id="ARBA00004651"/>
    </source>
</evidence>
<keyword evidence="4 7" id="KW-0812">Transmembrane</keyword>
<comment type="subcellular location">
    <subcellularLocation>
        <location evidence="1">Cell membrane</location>
        <topology evidence="1">Multi-pass membrane protein</topology>
    </subcellularLocation>
</comment>
<feature type="transmembrane region" description="Helical" evidence="7">
    <location>
        <begin position="292"/>
        <end position="312"/>
    </location>
</feature>
<evidence type="ECO:0008006" key="10">
    <source>
        <dbReference type="Google" id="ProtNLM"/>
    </source>
</evidence>
<organism evidence="8 9">
    <name type="scientific">Thermoproteota archaeon</name>
    <dbReference type="NCBI Taxonomy" id="2056631"/>
    <lineage>
        <taxon>Archaea</taxon>
        <taxon>Thermoproteota</taxon>
    </lineage>
</organism>
<evidence type="ECO:0000256" key="6">
    <source>
        <dbReference type="ARBA" id="ARBA00023136"/>
    </source>
</evidence>
<evidence type="ECO:0000256" key="2">
    <source>
        <dbReference type="ARBA" id="ARBA00022475"/>
    </source>
</evidence>
<evidence type="ECO:0000256" key="7">
    <source>
        <dbReference type="SAM" id="Phobius"/>
    </source>
</evidence>
<protein>
    <recommendedName>
        <fullName evidence="10">UDP-N-acetylglucosamine--dolichyl-phosphate N-acetylglucosaminephosphotransferase</fullName>
    </recommendedName>
</protein>
<dbReference type="PANTHER" id="PTHR22926:SF3">
    <property type="entry name" value="UNDECAPRENYL-PHOSPHATE ALPHA-N-ACETYLGLUCOSAMINYL 1-PHOSPHATE TRANSFERASE"/>
    <property type="match status" value="1"/>
</dbReference>
<reference evidence="8 9" key="1">
    <citation type="submission" date="2018-06" db="EMBL/GenBank/DDBJ databases">
        <title>Extensive metabolic versatility and redundancy in microbially diverse, dynamic hydrothermal sediments.</title>
        <authorList>
            <person name="Dombrowski N."/>
            <person name="Teske A."/>
            <person name="Baker B.J."/>
        </authorList>
    </citation>
    <scope>NUCLEOTIDE SEQUENCE [LARGE SCALE GENOMIC DNA]</scope>
    <source>
        <strain evidence="8">B29_G17</strain>
    </source>
</reference>
<feature type="transmembrane region" description="Helical" evidence="7">
    <location>
        <begin position="120"/>
        <end position="138"/>
    </location>
</feature>
<comment type="caution">
    <text evidence="8">The sequence shown here is derived from an EMBL/GenBank/DDBJ whole genome shotgun (WGS) entry which is preliminary data.</text>
</comment>
<keyword evidence="2" id="KW-1003">Cell membrane</keyword>
<dbReference type="Proteomes" id="UP000268446">
    <property type="component" value="Unassembled WGS sequence"/>
</dbReference>
<proteinExistence type="predicted"/>
<dbReference type="GO" id="GO:0005886">
    <property type="term" value="C:plasma membrane"/>
    <property type="evidence" value="ECO:0007669"/>
    <property type="project" value="UniProtKB-SubCell"/>
</dbReference>
<dbReference type="AlphaFoldDB" id="A0A497EWI2"/>
<dbReference type="GO" id="GO:0044038">
    <property type="term" value="P:cell wall macromolecule biosynthetic process"/>
    <property type="evidence" value="ECO:0007669"/>
    <property type="project" value="TreeGrafter"/>
</dbReference>
<feature type="transmembrane region" description="Helical" evidence="7">
    <location>
        <begin position="29"/>
        <end position="48"/>
    </location>
</feature>